<feature type="transmembrane region" description="Helical" evidence="1">
    <location>
        <begin position="6"/>
        <end position="23"/>
    </location>
</feature>
<evidence type="ECO:0000313" key="2">
    <source>
        <dbReference type="EMBL" id="MBD3108359.1"/>
    </source>
</evidence>
<evidence type="ECO:0000256" key="1">
    <source>
        <dbReference type="SAM" id="Phobius"/>
    </source>
</evidence>
<protein>
    <submittedName>
        <fullName evidence="2">Sigma-w pathway protein ysdB</fullName>
    </submittedName>
</protein>
<sequence>MILIYSFLVLIFLIVLYITIKFVNKPLRKLKSAQKRKAFYMLDDPADVRKNFLLTYKGLLFEGEKYPNETSEVTSIFIWLHDWQSKRNLNSDDVDEIEKILYRHYPSATIDWRRAESDI</sequence>
<name>A0A927CZR8_9BACI</name>
<dbReference type="AlphaFoldDB" id="A0A927CZR8"/>
<keyword evidence="1" id="KW-1133">Transmembrane helix</keyword>
<comment type="caution">
    <text evidence="2">The sequence shown here is derived from an EMBL/GenBank/DDBJ whole genome shotgun (WGS) entry which is preliminary data.</text>
</comment>
<dbReference type="EMBL" id="JACXSI010000017">
    <property type="protein sequence ID" value="MBD3108359.1"/>
    <property type="molecule type" value="Genomic_DNA"/>
</dbReference>
<keyword evidence="1" id="KW-0812">Transmembrane</keyword>
<keyword evidence="3" id="KW-1185">Reference proteome</keyword>
<organism evidence="2 3">
    <name type="scientific">Peribacillus faecalis</name>
    <dbReference type="NCBI Taxonomy" id="2772559"/>
    <lineage>
        <taxon>Bacteria</taxon>
        <taxon>Bacillati</taxon>
        <taxon>Bacillota</taxon>
        <taxon>Bacilli</taxon>
        <taxon>Bacillales</taxon>
        <taxon>Bacillaceae</taxon>
        <taxon>Peribacillus</taxon>
    </lineage>
</organism>
<keyword evidence="1" id="KW-0472">Membrane</keyword>
<dbReference type="Proteomes" id="UP000602076">
    <property type="component" value="Unassembled WGS sequence"/>
</dbReference>
<proteinExistence type="predicted"/>
<accession>A0A927CZR8</accession>
<evidence type="ECO:0000313" key="3">
    <source>
        <dbReference type="Proteomes" id="UP000602076"/>
    </source>
</evidence>
<dbReference type="RefSeq" id="WP_190997905.1">
    <property type="nucleotide sequence ID" value="NZ_JACXSI010000017.1"/>
</dbReference>
<gene>
    <name evidence="2" type="ORF">IEO70_08265</name>
</gene>
<reference evidence="2" key="1">
    <citation type="submission" date="2020-09" db="EMBL/GenBank/DDBJ databases">
        <title>Bacillus faecalis sp. nov., a moderately halophilic bacterium isolated from cow faeces.</title>
        <authorList>
            <person name="Jiang L."/>
            <person name="Lee J."/>
        </authorList>
    </citation>
    <scope>NUCLEOTIDE SEQUENCE</scope>
    <source>
        <strain evidence="2">AGMB 02131</strain>
    </source>
</reference>